<evidence type="ECO:0000313" key="4">
    <source>
        <dbReference type="Proteomes" id="UP001153954"/>
    </source>
</evidence>
<proteinExistence type="predicted"/>
<feature type="region of interest" description="Disordered" evidence="2">
    <location>
        <begin position="629"/>
        <end position="690"/>
    </location>
</feature>
<dbReference type="PANTHER" id="PTHR23159">
    <property type="entry name" value="CENTROSOMAL PROTEIN 2"/>
    <property type="match status" value="1"/>
</dbReference>
<feature type="coiled-coil region" evidence="1">
    <location>
        <begin position="466"/>
        <end position="539"/>
    </location>
</feature>
<feature type="coiled-coil region" evidence="1">
    <location>
        <begin position="12"/>
        <end position="71"/>
    </location>
</feature>
<sequence length="690" mass="79527">MEIGNIGKVANRKRMNVEVEKLREKVSKETTKIIKLKVAQDTAYWDLKEKLQQVEGNHERLQQNMVEVQMQHETISGQYQDELRLRPDTLNKLTSTREICEVLEDYSERLKETLSRCKADQAVLCEAYQKSGQLVRDIKIKQLQEDEKNRQVINGLEDKVKLTSDHQKQLLQLLSVSKQQADSDIADLRHKLEATQKHRDDLVDSVNELNRKLDLCNFNIEKKDETISNLQRDMKQLIQEFNAQSSEAKNTLMKQENDLKEALEANSSLKRTLAHQEQFTESVCQQNNSLQEKIAALEEDQRDTCTVLDGLRAKLEEATISFENQKKDIATLIGEKERLLNDIKDNEQAIVLYKEEIEKLNEQIDKINDEKDEIKCELDKNVEESKIKSIRIEELTTNIENLVKNVEETENAYKTFKASSEEKIKELSAIIEARDKELDSKASSITQLMSELKTSTDIRSKLETALQKIRKEIDIERDGVKEKERKMNSRIEQLEAVVRDKEDELSKQMTIILDMRNEKDRLQDKIQGMQNTIDNIQKELTGRPAPTTHLQPEQDDNAVMLTPGPKKSQPPTSPIIQNSQFAVPRKEQPKLDSMLFNLFSDSSMEGDTLDASEVNRRFAAMSRGERVSPMALGSLKRRSGVPAQPPHKFKPPQQDSDSAISLSQVKNDMKNKERSFFKNRRGDNKNKKIK</sequence>
<feature type="coiled-coil region" evidence="1">
    <location>
        <begin position="178"/>
        <end position="419"/>
    </location>
</feature>
<evidence type="ECO:0000256" key="2">
    <source>
        <dbReference type="SAM" id="MobiDB-lite"/>
    </source>
</evidence>
<dbReference type="AlphaFoldDB" id="A0AAU9U6V0"/>
<dbReference type="SUPFAM" id="SSF57997">
    <property type="entry name" value="Tropomyosin"/>
    <property type="match status" value="1"/>
</dbReference>
<reference evidence="3" key="1">
    <citation type="submission" date="2022-03" db="EMBL/GenBank/DDBJ databases">
        <authorList>
            <person name="Tunstrom K."/>
        </authorList>
    </citation>
    <scope>NUCLEOTIDE SEQUENCE</scope>
</reference>
<feature type="compositionally biased region" description="Basic and acidic residues" evidence="2">
    <location>
        <begin position="667"/>
        <end position="690"/>
    </location>
</feature>
<feature type="compositionally biased region" description="Polar residues" evidence="2">
    <location>
        <begin position="653"/>
        <end position="666"/>
    </location>
</feature>
<dbReference type="EMBL" id="CAKOGL010000014">
    <property type="protein sequence ID" value="CAH2094898.1"/>
    <property type="molecule type" value="Genomic_DNA"/>
</dbReference>
<name>A0AAU9U6V0_EUPED</name>
<gene>
    <name evidence="3" type="ORF">EEDITHA_LOCUS10416</name>
</gene>
<evidence type="ECO:0000256" key="1">
    <source>
        <dbReference type="SAM" id="Coils"/>
    </source>
</evidence>
<keyword evidence="1" id="KW-0175">Coiled coil</keyword>
<dbReference type="Proteomes" id="UP001153954">
    <property type="component" value="Unassembled WGS sequence"/>
</dbReference>
<protein>
    <recommendedName>
        <fullName evidence="5">Synaptonemal complex protein 1</fullName>
    </recommendedName>
</protein>
<evidence type="ECO:0008006" key="5">
    <source>
        <dbReference type="Google" id="ProtNLM"/>
    </source>
</evidence>
<dbReference type="PANTHER" id="PTHR23159:SF31">
    <property type="entry name" value="CENTROSOME-ASSOCIATED PROTEIN CEP250 ISOFORM X1"/>
    <property type="match status" value="1"/>
</dbReference>
<feature type="region of interest" description="Disordered" evidence="2">
    <location>
        <begin position="542"/>
        <end position="576"/>
    </location>
</feature>
<comment type="caution">
    <text evidence="3">The sequence shown here is derived from an EMBL/GenBank/DDBJ whole genome shotgun (WGS) entry which is preliminary data.</text>
</comment>
<evidence type="ECO:0000313" key="3">
    <source>
        <dbReference type="EMBL" id="CAH2094898.1"/>
    </source>
</evidence>
<organism evidence="3 4">
    <name type="scientific">Euphydryas editha</name>
    <name type="common">Edith's checkerspot</name>
    <dbReference type="NCBI Taxonomy" id="104508"/>
    <lineage>
        <taxon>Eukaryota</taxon>
        <taxon>Metazoa</taxon>
        <taxon>Ecdysozoa</taxon>
        <taxon>Arthropoda</taxon>
        <taxon>Hexapoda</taxon>
        <taxon>Insecta</taxon>
        <taxon>Pterygota</taxon>
        <taxon>Neoptera</taxon>
        <taxon>Endopterygota</taxon>
        <taxon>Lepidoptera</taxon>
        <taxon>Glossata</taxon>
        <taxon>Ditrysia</taxon>
        <taxon>Papilionoidea</taxon>
        <taxon>Nymphalidae</taxon>
        <taxon>Nymphalinae</taxon>
        <taxon>Euphydryas</taxon>
    </lineage>
</organism>
<accession>A0AAU9U6V0</accession>
<keyword evidence="4" id="KW-1185">Reference proteome</keyword>